<dbReference type="PANTHER" id="PTHR22777:SF17">
    <property type="entry name" value="UPF0053 PROTEIN SLL0260"/>
    <property type="match status" value="1"/>
</dbReference>
<evidence type="ECO:0000259" key="10">
    <source>
        <dbReference type="PROSITE" id="PS51371"/>
    </source>
</evidence>
<keyword evidence="2 8" id="KW-0812">Transmembrane</keyword>
<dbReference type="SUPFAM" id="SSF56176">
    <property type="entry name" value="FAD-binding/transporter-associated domain-like"/>
    <property type="match status" value="1"/>
</dbReference>
<reference evidence="12 13" key="1">
    <citation type="journal article" date="2015" name="Nature">
        <title>rRNA introns, odd ribosomes, and small enigmatic genomes across a large radiation of phyla.</title>
        <authorList>
            <person name="Brown C.T."/>
            <person name="Hug L.A."/>
            <person name="Thomas B.C."/>
            <person name="Sharon I."/>
            <person name="Castelle C.J."/>
            <person name="Singh A."/>
            <person name="Wilkins M.J."/>
            <person name="Williams K.H."/>
            <person name="Banfield J.F."/>
        </authorList>
    </citation>
    <scope>NUCLEOTIDE SEQUENCE [LARGE SCALE GENOMIC DNA]</scope>
</reference>
<evidence type="ECO:0000256" key="7">
    <source>
        <dbReference type="PROSITE-ProRule" id="PRU00703"/>
    </source>
</evidence>
<feature type="domain" description="CBS" evidence="10">
    <location>
        <begin position="198"/>
        <end position="259"/>
    </location>
</feature>
<dbReference type="EMBL" id="LCEK01000019">
    <property type="protein sequence ID" value="KKS71808.1"/>
    <property type="molecule type" value="Genomic_DNA"/>
</dbReference>
<feature type="transmembrane region" description="Helical" evidence="9">
    <location>
        <begin position="119"/>
        <end position="141"/>
    </location>
</feature>
<keyword evidence="4 8" id="KW-1133">Transmembrane helix</keyword>
<comment type="caution">
    <text evidence="12">The sequence shown here is derived from an EMBL/GenBank/DDBJ whole genome shotgun (WGS) entry which is preliminary data.</text>
</comment>
<dbReference type="FunFam" id="3.10.580.10:FF:000002">
    <property type="entry name" value="Magnesium/cobalt efflux protein CorC"/>
    <property type="match status" value="1"/>
</dbReference>
<dbReference type="SMART" id="SM01091">
    <property type="entry name" value="CorC_HlyC"/>
    <property type="match status" value="1"/>
</dbReference>
<feature type="transmembrane region" description="Helical" evidence="9">
    <location>
        <begin position="6"/>
        <end position="28"/>
    </location>
</feature>
<dbReference type="PANTHER" id="PTHR22777">
    <property type="entry name" value="HEMOLYSIN-RELATED"/>
    <property type="match status" value="1"/>
</dbReference>
<feature type="transmembrane region" description="Helical" evidence="9">
    <location>
        <begin position="83"/>
        <end position="107"/>
    </location>
</feature>
<evidence type="ECO:0000313" key="13">
    <source>
        <dbReference type="Proteomes" id="UP000033867"/>
    </source>
</evidence>
<evidence type="ECO:0000256" key="2">
    <source>
        <dbReference type="ARBA" id="ARBA00022692"/>
    </source>
</evidence>
<comment type="subcellular location">
    <subcellularLocation>
        <location evidence="1">Membrane</location>
        <topology evidence="1">Multi-pass membrane protein</topology>
    </subcellularLocation>
</comment>
<dbReference type="Gene3D" id="3.10.580.10">
    <property type="entry name" value="CBS-domain"/>
    <property type="match status" value="1"/>
</dbReference>
<dbReference type="InterPro" id="IPR044751">
    <property type="entry name" value="Ion_transp-like_CBS"/>
</dbReference>
<evidence type="ECO:0000256" key="6">
    <source>
        <dbReference type="ARBA" id="ARBA00023136"/>
    </source>
</evidence>
<dbReference type="AlphaFoldDB" id="A0A0G1EB37"/>
<dbReference type="Pfam" id="PF01595">
    <property type="entry name" value="CNNM"/>
    <property type="match status" value="1"/>
</dbReference>
<dbReference type="GO" id="GO:0016020">
    <property type="term" value="C:membrane"/>
    <property type="evidence" value="ECO:0007669"/>
    <property type="project" value="UniProtKB-SubCell"/>
</dbReference>
<dbReference type="Proteomes" id="UP000033867">
    <property type="component" value="Unassembled WGS sequence"/>
</dbReference>
<dbReference type="PATRIC" id="fig|1619052.3.peg.494"/>
<proteinExistence type="predicted"/>
<dbReference type="CDD" id="cd04590">
    <property type="entry name" value="CBS_pair_CorC_HlyC_assoc"/>
    <property type="match status" value="1"/>
</dbReference>
<dbReference type="Pfam" id="PF03471">
    <property type="entry name" value="CorC_HlyC"/>
    <property type="match status" value="1"/>
</dbReference>
<dbReference type="Gene3D" id="3.30.465.10">
    <property type="match status" value="1"/>
</dbReference>
<protein>
    <recommendedName>
        <fullName evidence="14">HlyC/CorC family transporter</fullName>
    </recommendedName>
</protein>
<dbReference type="PROSITE" id="PS51846">
    <property type="entry name" value="CNNM"/>
    <property type="match status" value="1"/>
</dbReference>
<dbReference type="Pfam" id="PF00571">
    <property type="entry name" value="CBS"/>
    <property type="match status" value="2"/>
</dbReference>
<evidence type="ECO:0000256" key="3">
    <source>
        <dbReference type="ARBA" id="ARBA00022737"/>
    </source>
</evidence>
<evidence type="ECO:0000256" key="5">
    <source>
        <dbReference type="ARBA" id="ARBA00023122"/>
    </source>
</evidence>
<evidence type="ECO:0000256" key="1">
    <source>
        <dbReference type="ARBA" id="ARBA00004141"/>
    </source>
</evidence>
<keyword evidence="6 8" id="KW-0472">Membrane</keyword>
<dbReference type="InterPro" id="IPR005170">
    <property type="entry name" value="Transptr-assoc_dom"/>
</dbReference>
<gene>
    <name evidence="12" type="ORF">UV42_C0019G0032</name>
</gene>
<feature type="domain" description="CBS" evidence="10">
    <location>
        <begin position="260"/>
        <end position="320"/>
    </location>
</feature>
<evidence type="ECO:0000256" key="9">
    <source>
        <dbReference type="SAM" id="Phobius"/>
    </source>
</evidence>
<dbReference type="InterPro" id="IPR002550">
    <property type="entry name" value="CNNM"/>
</dbReference>
<name>A0A0G1EB37_9BACT</name>
<organism evidence="12 13">
    <name type="scientific">Candidatus Magasanikbacteria bacterium GW2011_GWE2_42_7</name>
    <dbReference type="NCBI Taxonomy" id="1619052"/>
    <lineage>
        <taxon>Bacteria</taxon>
        <taxon>Candidatus Magasanikiibacteriota</taxon>
    </lineage>
</organism>
<evidence type="ECO:0000313" key="12">
    <source>
        <dbReference type="EMBL" id="KKS71808.1"/>
    </source>
</evidence>
<dbReference type="InterPro" id="IPR036318">
    <property type="entry name" value="FAD-bd_PCMH-like_sf"/>
</dbReference>
<keyword evidence="3" id="KW-0677">Repeat</keyword>
<dbReference type="PROSITE" id="PS51371">
    <property type="entry name" value="CBS"/>
    <property type="match status" value="2"/>
</dbReference>
<keyword evidence="5 7" id="KW-0129">CBS domain</keyword>
<dbReference type="InterPro" id="IPR000644">
    <property type="entry name" value="CBS_dom"/>
</dbReference>
<dbReference type="SUPFAM" id="SSF54631">
    <property type="entry name" value="CBS-domain pair"/>
    <property type="match status" value="1"/>
</dbReference>
<evidence type="ECO:0000259" key="11">
    <source>
        <dbReference type="PROSITE" id="PS51846"/>
    </source>
</evidence>
<evidence type="ECO:0008006" key="14">
    <source>
        <dbReference type="Google" id="ProtNLM"/>
    </source>
</evidence>
<evidence type="ECO:0000256" key="8">
    <source>
        <dbReference type="PROSITE-ProRule" id="PRU01193"/>
    </source>
</evidence>
<accession>A0A0G1EB37</accession>
<dbReference type="InterPro" id="IPR016169">
    <property type="entry name" value="FAD-bd_PCMH_sub2"/>
</dbReference>
<feature type="transmembrane region" description="Helical" evidence="9">
    <location>
        <begin position="57"/>
        <end position="77"/>
    </location>
</feature>
<sequence>MTIELLILALLLVLSAFFSASEVAFLSLSEAKVETMVKKGLPRATQIKALKNNPRKLLVTILIGNNIVNIAAASLATVVATSIFASGAIGIATGVMTLLILIFGEIVPKAYASNHNKRLAIFSAPILRFLQFLLFPLVIIFEGMTTLVAGKHMPENISEEELKAMATAGAKQGTIEKDERVMLEKLFQFNDITAEDIMTPRVQTIFLEDSMSIEKAAEHIQTHPHTRFPVIKEHSDNVVGFVHSRDVLLSYIEEKENTLITDILLPILRIPKQLPIDDLLKEFQKTQVHIAVVMDEYGGTQGIVTLEDVIEELVGEIVDEHDVEDNIIKRIDKHTILAAGDENIRDINDFLNCAIPGDPFDTIAEVVLDVLGKIPRSNMSVTLGDTVCTIVGVKNRTIAKVRVEKTS</sequence>
<dbReference type="InterPro" id="IPR046342">
    <property type="entry name" value="CBS_dom_sf"/>
</dbReference>
<evidence type="ECO:0000256" key="4">
    <source>
        <dbReference type="ARBA" id="ARBA00022989"/>
    </source>
</evidence>
<feature type="domain" description="CNNM transmembrane" evidence="11">
    <location>
        <begin position="1"/>
        <end position="179"/>
    </location>
</feature>
<dbReference type="GO" id="GO:0050660">
    <property type="term" value="F:flavin adenine dinucleotide binding"/>
    <property type="evidence" value="ECO:0007669"/>
    <property type="project" value="InterPro"/>
</dbReference>
<dbReference type="SMART" id="SM00116">
    <property type="entry name" value="CBS"/>
    <property type="match status" value="2"/>
</dbReference>